<dbReference type="PANTHER" id="PTHR43133:SF57">
    <property type="entry name" value="RNA POLYMERASE SIGMA-70 FACTOR"/>
    <property type="match status" value="1"/>
</dbReference>
<dbReference type="EMBL" id="JBHMCA010000019">
    <property type="protein sequence ID" value="MFB9443073.1"/>
    <property type="molecule type" value="Genomic_DNA"/>
</dbReference>
<reference evidence="6 7" key="1">
    <citation type="submission" date="2024-09" db="EMBL/GenBank/DDBJ databases">
        <authorList>
            <person name="Sun Q."/>
            <person name="Mori K."/>
        </authorList>
    </citation>
    <scope>NUCLEOTIDE SEQUENCE [LARGE SCALE GENOMIC DNA]</scope>
    <source>
        <strain evidence="6 7">JCM 3307</strain>
    </source>
</reference>
<dbReference type="Gene3D" id="1.10.1740.10">
    <property type="match status" value="1"/>
</dbReference>
<comment type="similarity">
    <text evidence="1">Belongs to the sigma-70 factor family. ECF subfamily.</text>
</comment>
<dbReference type="InterPro" id="IPR014284">
    <property type="entry name" value="RNA_pol_sigma-70_dom"/>
</dbReference>
<dbReference type="Proteomes" id="UP001589608">
    <property type="component" value="Unassembled WGS sequence"/>
</dbReference>
<protein>
    <submittedName>
        <fullName evidence="6">RNA polymerase sigma factor</fullName>
    </submittedName>
</protein>
<dbReference type="SUPFAM" id="SSF88659">
    <property type="entry name" value="Sigma3 and sigma4 domains of RNA polymerase sigma factors"/>
    <property type="match status" value="1"/>
</dbReference>
<evidence type="ECO:0000259" key="5">
    <source>
        <dbReference type="Pfam" id="PF04545"/>
    </source>
</evidence>
<evidence type="ECO:0000256" key="4">
    <source>
        <dbReference type="ARBA" id="ARBA00023163"/>
    </source>
</evidence>
<name>A0ABV5M2U4_9ACTN</name>
<dbReference type="SUPFAM" id="SSF88946">
    <property type="entry name" value="Sigma2 domain of RNA polymerase sigma factors"/>
    <property type="match status" value="1"/>
</dbReference>
<comment type="caution">
    <text evidence="6">The sequence shown here is derived from an EMBL/GenBank/DDBJ whole genome shotgun (WGS) entry which is preliminary data.</text>
</comment>
<keyword evidence="3" id="KW-0731">Sigma factor</keyword>
<evidence type="ECO:0000256" key="2">
    <source>
        <dbReference type="ARBA" id="ARBA00023015"/>
    </source>
</evidence>
<sequence length="226" mass="24738">MATISTAESSTPSNAPVTDLQTSTFAGRFRRPVTEADVVLAARVRAGDRDAFAALYRSTVERVTAFVAARVYRRDLDLVDDLVQDAYCLALAEPYRVDPDLIGSMYSLAARAMTNHSWSQRRYLRAAHTLYTDRTNAAANEPATGPVDRRTIAAVSRSNTRSGGFADALAQLTPDERRAVQLRFLDGHSRTEVAARMGRTVGAVRWLEHRALRSLHALCIAVASSA</sequence>
<dbReference type="InterPro" id="IPR036388">
    <property type="entry name" value="WH-like_DNA-bd_sf"/>
</dbReference>
<keyword evidence="2" id="KW-0805">Transcription regulation</keyword>
<evidence type="ECO:0000313" key="7">
    <source>
        <dbReference type="Proteomes" id="UP001589608"/>
    </source>
</evidence>
<gene>
    <name evidence="6" type="ORF">ACFFTR_08255</name>
</gene>
<dbReference type="Pfam" id="PF04545">
    <property type="entry name" value="Sigma70_r4"/>
    <property type="match status" value="1"/>
</dbReference>
<dbReference type="InterPro" id="IPR039425">
    <property type="entry name" value="RNA_pol_sigma-70-like"/>
</dbReference>
<dbReference type="InterPro" id="IPR013324">
    <property type="entry name" value="RNA_pol_sigma_r3/r4-like"/>
</dbReference>
<evidence type="ECO:0000256" key="1">
    <source>
        <dbReference type="ARBA" id="ARBA00010641"/>
    </source>
</evidence>
<dbReference type="InterPro" id="IPR013325">
    <property type="entry name" value="RNA_pol_sigma_r2"/>
</dbReference>
<dbReference type="CDD" id="cd06171">
    <property type="entry name" value="Sigma70_r4"/>
    <property type="match status" value="1"/>
</dbReference>
<keyword evidence="7" id="KW-1185">Reference proteome</keyword>
<dbReference type="Gene3D" id="1.10.10.10">
    <property type="entry name" value="Winged helix-like DNA-binding domain superfamily/Winged helix DNA-binding domain"/>
    <property type="match status" value="1"/>
</dbReference>
<accession>A0ABV5M2U4</accession>
<organism evidence="6 7">
    <name type="scientific">Dactylosporangium vinaceum</name>
    <dbReference type="NCBI Taxonomy" id="53362"/>
    <lineage>
        <taxon>Bacteria</taxon>
        <taxon>Bacillati</taxon>
        <taxon>Actinomycetota</taxon>
        <taxon>Actinomycetes</taxon>
        <taxon>Micromonosporales</taxon>
        <taxon>Micromonosporaceae</taxon>
        <taxon>Dactylosporangium</taxon>
    </lineage>
</organism>
<evidence type="ECO:0000256" key="3">
    <source>
        <dbReference type="ARBA" id="ARBA00023082"/>
    </source>
</evidence>
<proteinExistence type="inferred from homology"/>
<dbReference type="PANTHER" id="PTHR43133">
    <property type="entry name" value="RNA POLYMERASE ECF-TYPE SIGMA FACTO"/>
    <property type="match status" value="1"/>
</dbReference>
<feature type="domain" description="RNA polymerase sigma-70 region 4" evidence="5">
    <location>
        <begin position="168"/>
        <end position="215"/>
    </location>
</feature>
<evidence type="ECO:0000313" key="6">
    <source>
        <dbReference type="EMBL" id="MFB9443073.1"/>
    </source>
</evidence>
<dbReference type="InterPro" id="IPR007630">
    <property type="entry name" value="RNA_pol_sigma70_r4"/>
</dbReference>
<dbReference type="NCBIfam" id="TIGR02937">
    <property type="entry name" value="sigma70-ECF"/>
    <property type="match status" value="1"/>
</dbReference>
<keyword evidence="4" id="KW-0804">Transcription</keyword>
<dbReference type="RefSeq" id="WP_223099552.1">
    <property type="nucleotide sequence ID" value="NZ_CP061913.1"/>
</dbReference>